<dbReference type="InterPro" id="IPR043128">
    <property type="entry name" value="Rev_trsase/Diguanyl_cyclase"/>
</dbReference>
<keyword evidence="5" id="KW-1185">Reference proteome</keyword>
<feature type="domain" description="GGDEF" evidence="3">
    <location>
        <begin position="405"/>
        <end position="537"/>
    </location>
</feature>
<dbReference type="Pfam" id="PF00990">
    <property type="entry name" value="GGDEF"/>
    <property type="match status" value="1"/>
</dbReference>
<dbReference type="Pfam" id="PF08447">
    <property type="entry name" value="PAS_3"/>
    <property type="match status" value="1"/>
</dbReference>
<reference evidence="4 5" key="1">
    <citation type="submission" date="2020-02" db="EMBL/GenBank/DDBJ databases">
        <title>The whole genome sequence of CPCC 205119.</title>
        <authorList>
            <person name="Jiang Z."/>
        </authorList>
    </citation>
    <scope>NUCLEOTIDE SEQUENCE [LARGE SCALE GENOMIC DNA]</scope>
    <source>
        <strain evidence="4 5">CPCC 205119</strain>
    </source>
</reference>
<dbReference type="SMART" id="SM00091">
    <property type="entry name" value="PAS"/>
    <property type="match status" value="2"/>
</dbReference>
<dbReference type="CDD" id="cd00130">
    <property type="entry name" value="PAS"/>
    <property type="match status" value="1"/>
</dbReference>
<dbReference type="InterPro" id="IPR035965">
    <property type="entry name" value="PAS-like_dom_sf"/>
</dbReference>
<dbReference type="Gene3D" id="3.30.450.20">
    <property type="entry name" value="PAS domain"/>
    <property type="match status" value="2"/>
</dbReference>
<dbReference type="CDD" id="cd01949">
    <property type="entry name" value="GGDEF"/>
    <property type="match status" value="1"/>
</dbReference>
<feature type="domain" description="PAS" evidence="1">
    <location>
        <begin position="149"/>
        <end position="183"/>
    </location>
</feature>
<dbReference type="EMBL" id="JAAGWK010000008">
    <property type="protein sequence ID" value="NEL53238.1"/>
    <property type="molecule type" value="Genomic_DNA"/>
</dbReference>
<dbReference type="PANTHER" id="PTHR44757:SF2">
    <property type="entry name" value="BIOFILM ARCHITECTURE MAINTENANCE PROTEIN MBAA"/>
    <property type="match status" value="1"/>
</dbReference>
<dbReference type="RefSeq" id="WP_152730353.1">
    <property type="nucleotide sequence ID" value="NZ_JAABOZ010000007.1"/>
</dbReference>
<dbReference type="PANTHER" id="PTHR44757">
    <property type="entry name" value="DIGUANYLATE CYCLASE DGCP"/>
    <property type="match status" value="1"/>
</dbReference>
<gene>
    <name evidence="4" type="ORF">G1H19_04315</name>
</gene>
<dbReference type="InterPro" id="IPR013655">
    <property type="entry name" value="PAS_fold_3"/>
</dbReference>
<dbReference type="NCBIfam" id="TIGR00229">
    <property type="entry name" value="sensory_box"/>
    <property type="match status" value="1"/>
</dbReference>
<evidence type="ECO:0000313" key="4">
    <source>
        <dbReference type="EMBL" id="NEL53238.1"/>
    </source>
</evidence>
<proteinExistence type="predicted"/>
<dbReference type="InterPro" id="IPR000014">
    <property type="entry name" value="PAS"/>
</dbReference>
<dbReference type="SMART" id="SM00267">
    <property type="entry name" value="GGDEF"/>
    <property type="match status" value="1"/>
</dbReference>
<comment type="caution">
    <text evidence="4">The sequence shown here is derived from an EMBL/GenBank/DDBJ whole genome shotgun (WGS) entry which is preliminary data.</text>
</comment>
<dbReference type="SUPFAM" id="SSF55785">
    <property type="entry name" value="PYP-like sensor domain (PAS domain)"/>
    <property type="match status" value="2"/>
</dbReference>
<dbReference type="PROSITE" id="PS50112">
    <property type="entry name" value="PAS"/>
    <property type="match status" value="1"/>
</dbReference>
<dbReference type="Proteomes" id="UP000470470">
    <property type="component" value="Unassembled WGS sequence"/>
</dbReference>
<dbReference type="AlphaFoldDB" id="A0A7K3W9V7"/>
<evidence type="ECO:0000259" key="3">
    <source>
        <dbReference type="PROSITE" id="PS50887"/>
    </source>
</evidence>
<dbReference type="Gene3D" id="3.30.70.270">
    <property type="match status" value="1"/>
</dbReference>
<dbReference type="InterPro" id="IPR052155">
    <property type="entry name" value="Biofilm_reg_signaling"/>
</dbReference>
<dbReference type="NCBIfam" id="TIGR00254">
    <property type="entry name" value="GGDEF"/>
    <property type="match status" value="1"/>
</dbReference>
<dbReference type="SUPFAM" id="SSF55073">
    <property type="entry name" value="Nucleotide cyclase"/>
    <property type="match status" value="1"/>
</dbReference>
<dbReference type="PROSITE" id="PS50887">
    <property type="entry name" value="GGDEF"/>
    <property type="match status" value="1"/>
</dbReference>
<dbReference type="InterPro" id="IPR000160">
    <property type="entry name" value="GGDEF_dom"/>
</dbReference>
<accession>A0A7K3W9V7</accession>
<name>A0A7K3W9V7_9ACTN</name>
<organism evidence="4 5">
    <name type="scientific">Goekera deserti</name>
    <dbReference type="NCBI Taxonomy" id="2497753"/>
    <lineage>
        <taxon>Bacteria</taxon>
        <taxon>Bacillati</taxon>
        <taxon>Actinomycetota</taxon>
        <taxon>Actinomycetes</taxon>
        <taxon>Geodermatophilales</taxon>
        <taxon>Geodermatophilaceae</taxon>
        <taxon>Goekera</taxon>
    </lineage>
</organism>
<dbReference type="InterPro" id="IPR000700">
    <property type="entry name" value="PAS-assoc_C"/>
</dbReference>
<feature type="domain" description="PAC" evidence="2">
    <location>
        <begin position="200"/>
        <end position="252"/>
    </location>
</feature>
<evidence type="ECO:0000313" key="5">
    <source>
        <dbReference type="Proteomes" id="UP000470470"/>
    </source>
</evidence>
<evidence type="ECO:0000259" key="2">
    <source>
        <dbReference type="PROSITE" id="PS50113"/>
    </source>
</evidence>
<evidence type="ECO:0000259" key="1">
    <source>
        <dbReference type="PROSITE" id="PS50112"/>
    </source>
</evidence>
<sequence length="538" mass="57677">MTTETVSLDERVRLLDELLAEPNALLVAIAADGHLVAMPASVPVPAGRVLQLPPDRATMLDVLVEDDAVPIVHAWVDHLRSGASSAVVHTRSDPLSPRQLSFLDVREQYGVCIGALGRALDDLPAGDGHTTITVSRRPRSCTVEATPMGVFTGIEERTTGMLGWTAEQMVGQSSLDFVHPDDQGRAIDTWMEMLALRSSQRTRMRYRRSDGSWVWVESECTFRAGETEDEDSVLSYLNDVSDEMAAQQALEQQAQLLRRVSESMPVGIGQLSVARELVYANTRLPAVLGLDRVDRLADVLGVLSEEDVAALDAALDAGTATGGSTRLEVRLDHEGEHPRVCSVIVTPLSDREGAPGALLCFTDETDSVRLREELTAKATFDVLTGCHNRASTMTALEKALLVDDGLTAVVFIDLDHFKPINDTLGHAVGDEVLAATATRLGAVLRADDVLGRIGGDEFLVIGRRIGSPDAALSLAQRLQDALVVPLELSAGTVTIGASIGVARAEPGVDAVDLTKRADAAMYQCKQQRLGAPVLYDGA</sequence>
<dbReference type="PROSITE" id="PS50113">
    <property type="entry name" value="PAC"/>
    <property type="match status" value="1"/>
</dbReference>
<dbReference type="InterPro" id="IPR029787">
    <property type="entry name" value="Nucleotide_cyclase"/>
</dbReference>
<protein>
    <submittedName>
        <fullName evidence="4">GGDEF domain-containing protein</fullName>
    </submittedName>
</protein>